<comment type="caution">
    <text evidence="1">The sequence shown here is derived from an EMBL/GenBank/DDBJ whole genome shotgun (WGS) entry which is preliminary data.</text>
</comment>
<sequence>MGGWRGHRILGAVALVLVAGCQGEIEDQGALEGQPVLGLVKVTDSAPMSSEGVRSASAKCPDDKRVISGGGRVVGGGREVRLTSLAPLEEENAYRVRAAEDHDGYRGRWRLEAYALCAAPLIGLDYVTSTSEDTYSSTRAGSAEADCREGSAVLGGGVDASSHEDGITPAFGIRSFGFRVETGIAKAYAPLISEAKGVTAHAVCADPVRLFLSDESTVESTESSGDTLTTEVKCPFEFDLSILGADIRAIRRDSSATGVSPAQELGLTSLWVAPDLKSVTLSAHRLKSFSSEWQLSGTAVCGTVLG</sequence>
<keyword evidence="2" id="KW-1185">Reference proteome</keyword>
<reference evidence="1 2" key="1">
    <citation type="journal article" date="2019" name="Int. J. Syst. Evol. Microbiol.">
        <title>The Global Catalogue of Microorganisms (GCM) 10K type strain sequencing project: providing services to taxonomists for standard genome sequencing and annotation.</title>
        <authorList>
            <consortium name="The Broad Institute Genomics Platform"/>
            <consortium name="The Broad Institute Genome Sequencing Center for Infectious Disease"/>
            <person name="Wu L."/>
            <person name="Ma J."/>
        </authorList>
    </citation>
    <scope>NUCLEOTIDE SEQUENCE [LARGE SCALE GENOMIC DNA]</scope>
    <source>
        <strain evidence="1 2">JCM 8201</strain>
    </source>
</reference>
<gene>
    <name evidence="1" type="ORF">GCM10010439_25910</name>
</gene>
<organism evidence="1 2">
    <name type="scientific">Actinocorallia aurantiaca</name>
    <dbReference type="NCBI Taxonomy" id="46204"/>
    <lineage>
        <taxon>Bacteria</taxon>
        <taxon>Bacillati</taxon>
        <taxon>Actinomycetota</taxon>
        <taxon>Actinomycetes</taxon>
        <taxon>Streptosporangiales</taxon>
        <taxon>Thermomonosporaceae</taxon>
        <taxon>Actinocorallia</taxon>
    </lineage>
</organism>
<dbReference type="PROSITE" id="PS51257">
    <property type="entry name" value="PROKAR_LIPOPROTEIN"/>
    <property type="match status" value="1"/>
</dbReference>
<evidence type="ECO:0008006" key="3">
    <source>
        <dbReference type="Google" id="ProtNLM"/>
    </source>
</evidence>
<dbReference type="RefSeq" id="WP_344450578.1">
    <property type="nucleotide sequence ID" value="NZ_BAAATZ010000009.1"/>
</dbReference>
<name>A0ABN3U6N6_9ACTN</name>
<dbReference type="Proteomes" id="UP001501842">
    <property type="component" value="Unassembled WGS sequence"/>
</dbReference>
<accession>A0ABN3U6N6</accession>
<proteinExistence type="predicted"/>
<evidence type="ECO:0000313" key="2">
    <source>
        <dbReference type="Proteomes" id="UP001501842"/>
    </source>
</evidence>
<evidence type="ECO:0000313" key="1">
    <source>
        <dbReference type="EMBL" id="GAA2725600.1"/>
    </source>
</evidence>
<protein>
    <recommendedName>
        <fullName evidence="3">Lipoprotein</fullName>
    </recommendedName>
</protein>
<dbReference type="EMBL" id="BAAATZ010000009">
    <property type="protein sequence ID" value="GAA2725600.1"/>
    <property type="molecule type" value="Genomic_DNA"/>
</dbReference>